<dbReference type="GO" id="GO:0030488">
    <property type="term" value="P:tRNA methylation"/>
    <property type="evidence" value="ECO:0007669"/>
    <property type="project" value="TreeGrafter"/>
</dbReference>
<dbReference type="Proteomes" id="UP000325161">
    <property type="component" value="Chromosome"/>
</dbReference>
<feature type="domain" description="G" evidence="1">
    <location>
        <begin position="6"/>
        <end position="140"/>
    </location>
</feature>
<dbReference type="Gene3D" id="3.40.50.300">
    <property type="entry name" value="P-loop containing nucleotide triphosphate hydrolases"/>
    <property type="match status" value="1"/>
</dbReference>
<name>A0A5C0B2U9_9BURK</name>
<gene>
    <name evidence="2" type="ORF">FXN63_15410</name>
</gene>
<dbReference type="PANTHER" id="PTHR42714">
    <property type="entry name" value="TRNA MODIFICATION GTPASE GTPBP3"/>
    <property type="match status" value="1"/>
</dbReference>
<evidence type="ECO:0000259" key="1">
    <source>
        <dbReference type="Pfam" id="PF01926"/>
    </source>
</evidence>
<evidence type="ECO:0000313" key="3">
    <source>
        <dbReference type="Proteomes" id="UP000325161"/>
    </source>
</evidence>
<dbReference type="OrthoDB" id="5406017at2"/>
<dbReference type="Pfam" id="PF01926">
    <property type="entry name" value="MMR_HSR1"/>
    <property type="match status" value="1"/>
</dbReference>
<dbReference type="GO" id="GO:0002098">
    <property type="term" value="P:tRNA wobble uridine modification"/>
    <property type="evidence" value="ECO:0007669"/>
    <property type="project" value="TreeGrafter"/>
</dbReference>
<protein>
    <submittedName>
        <fullName evidence="2">DUF3482 domain-containing protein</fullName>
    </submittedName>
</protein>
<organism evidence="2 3">
    <name type="scientific">Pigmentiphaga aceris</name>
    <dbReference type="NCBI Taxonomy" id="1940612"/>
    <lineage>
        <taxon>Bacteria</taxon>
        <taxon>Pseudomonadati</taxon>
        <taxon>Pseudomonadota</taxon>
        <taxon>Betaproteobacteria</taxon>
        <taxon>Burkholderiales</taxon>
        <taxon>Alcaligenaceae</taxon>
        <taxon>Pigmentiphaga</taxon>
    </lineage>
</organism>
<sequence>MSEALRIAVVGHTNTGKTSLLRTLARDRDFGEVADRPGVTRHVEGVHLMVKGERVLTLYDTPGVEDAIALLAYLERLDTRPLDGLAQRPDGPARIARFLDTPEAKGRFEQEAKVVRQLLASDAALYVVDARDPVLPKHRDELLILGACARPLLPVLNFIAQPESRASEWRETLARLGLHAIVEFDAAVPAEDGEARLYTRLATLLDARAEAITRSLIDDLALQKQNRFRAAAQRIADLLIDTAALRRRVQGDAAAVEAALKDLHDAVRAREQAAVDALLSLYGFVASDYDSANLPLTEGRWETDLFHPQALKDTGVRVARGLVAGAGVGAVVDVMAGGLTLGVATLAGAAAGGAWEGLERVGRQAFDRVRGYRELTVGDEVLQVLALRQLSLARALARRGHASQTPLKLDADIEKVWRSGKLPEALHGARAHPTWSTLNGKVDASARRQQACDAIAASLLGAEPVAAS</sequence>
<keyword evidence="3" id="KW-1185">Reference proteome</keyword>
<evidence type="ECO:0000313" key="2">
    <source>
        <dbReference type="EMBL" id="QEI07071.1"/>
    </source>
</evidence>
<dbReference type="InterPro" id="IPR021871">
    <property type="entry name" value="DUF3482"/>
</dbReference>
<dbReference type="GO" id="GO:0005525">
    <property type="term" value="F:GTP binding"/>
    <property type="evidence" value="ECO:0007669"/>
    <property type="project" value="InterPro"/>
</dbReference>
<reference evidence="2 3" key="1">
    <citation type="submission" date="2019-08" db="EMBL/GenBank/DDBJ databases">
        <title>Amphibian skin-associated Pigmentiphaga: genome sequence and occurrence across geography and hosts.</title>
        <authorList>
            <person name="Bletz M.C."/>
            <person name="Bunk B."/>
            <person name="Sproeer C."/>
            <person name="Biwer P."/>
            <person name="Reiter S."/>
            <person name="Rabemananjara F.C.E."/>
            <person name="Schulz S."/>
            <person name="Overmann J."/>
            <person name="Vences M."/>
        </authorList>
    </citation>
    <scope>NUCLEOTIDE SEQUENCE [LARGE SCALE GENOMIC DNA]</scope>
    <source>
        <strain evidence="2 3">Mada1488</strain>
    </source>
</reference>
<dbReference type="RefSeq" id="WP_148816118.1">
    <property type="nucleotide sequence ID" value="NZ_CP043046.1"/>
</dbReference>
<dbReference type="GO" id="GO:0005829">
    <property type="term" value="C:cytosol"/>
    <property type="evidence" value="ECO:0007669"/>
    <property type="project" value="TreeGrafter"/>
</dbReference>
<dbReference type="SUPFAM" id="SSF52540">
    <property type="entry name" value="P-loop containing nucleoside triphosphate hydrolases"/>
    <property type="match status" value="1"/>
</dbReference>
<accession>A0A5C0B2U9</accession>
<dbReference type="AlphaFoldDB" id="A0A5C0B2U9"/>
<dbReference type="InterPro" id="IPR027417">
    <property type="entry name" value="P-loop_NTPase"/>
</dbReference>
<dbReference type="Pfam" id="PF11981">
    <property type="entry name" value="DUF3482"/>
    <property type="match status" value="1"/>
</dbReference>
<dbReference type="InterPro" id="IPR006073">
    <property type="entry name" value="GTP-bd"/>
</dbReference>
<dbReference type="KEGG" id="pacr:FXN63_15410"/>
<dbReference type="EMBL" id="CP043046">
    <property type="protein sequence ID" value="QEI07071.1"/>
    <property type="molecule type" value="Genomic_DNA"/>
</dbReference>
<dbReference type="PANTHER" id="PTHR42714:SF7">
    <property type="entry name" value="G DOMAIN-CONTAINING PROTEIN"/>
    <property type="match status" value="1"/>
</dbReference>
<proteinExistence type="predicted"/>